<dbReference type="EMBL" id="CM044702">
    <property type="protein sequence ID" value="KAI5677350.1"/>
    <property type="molecule type" value="Genomic_DNA"/>
</dbReference>
<evidence type="ECO:0000313" key="2">
    <source>
        <dbReference type="Proteomes" id="UP001060085"/>
    </source>
</evidence>
<dbReference type="Proteomes" id="UP001060085">
    <property type="component" value="Linkage Group LG02"/>
</dbReference>
<protein>
    <submittedName>
        <fullName evidence="1">Uncharacterized protein</fullName>
    </submittedName>
</protein>
<accession>A0ACC0BXH3</accession>
<comment type="caution">
    <text evidence="1">The sequence shown here is derived from an EMBL/GenBank/DDBJ whole genome shotgun (WGS) entry which is preliminary data.</text>
</comment>
<keyword evidence="2" id="KW-1185">Reference proteome</keyword>
<gene>
    <name evidence="1" type="ORF">M9H77_08300</name>
</gene>
<sequence>MKTWKGWVESGVNLLTRKVVFRGTAMVISIAILSLVFSMTILDVIIAVISWDYEGNKAVIREQQKCLIYGFKLESLRLMRVCALGHRSKAAVLLPQKGGTKQSEADVIGIMCNVSFSENPKVLDQEVEGFLKSTSPVGPSSSVASACFYKTNTPANKLQKIKLVAMLNFSLNKASGSSRIQHPLLFTFPNLQEGSLRLNLHFWDPIRNYKDRMHQMPIITPAYPCMNSSYNVSQCTLRFMEEGFHRGNCICENQVKRMRPLKKFAV</sequence>
<evidence type="ECO:0000313" key="1">
    <source>
        <dbReference type="EMBL" id="KAI5677350.1"/>
    </source>
</evidence>
<organism evidence="1 2">
    <name type="scientific">Catharanthus roseus</name>
    <name type="common">Madagascar periwinkle</name>
    <name type="synonym">Vinca rosea</name>
    <dbReference type="NCBI Taxonomy" id="4058"/>
    <lineage>
        <taxon>Eukaryota</taxon>
        <taxon>Viridiplantae</taxon>
        <taxon>Streptophyta</taxon>
        <taxon>Embryophyta</taxon>
        <taxon>Tracheophyta</taxon>
        <taxon>Spermatophyta</taxon>
        <taxon>Magnoliopsida</taxon>
        <taxon>eudicotyledons</taxon>
        <taxon>Gunneridae</taxon>
        <taxon>Pentapetalae</taxon>
        <taxon>asterids</taxon>
        <taxon>lamiids</taxon>
        <taxon>Gentianales</taxon>
        <taxon>Apocynaceae</taxon>
        <taxon>Rauvolfioideae</taxon>
        <taxon>Vinceae</taxon>
        <taxon>Catharanthinae</taxon>
        <taxon>Catharanthus</taxon>
    </lineage>
</organism>
<name>A0ACC0BXH3_CATRO</name>
<reference evidence="2" key="1">
    <citation type="journal article" date="2023" name="Nat. Plants">
        <title>Single-cell RNA sequencing provides a high-resolution roadmap for understanding the multicellular compartmentation of specialized metabolism.</title>
        <authorList>
            <person name="Sun S."/>
            <person name="Shen X."/>
            <person name="Li Y."/>
            <person name="Li Y."/>
            <person name="Wang S."/>
            <person name="Li R."/>
            <person name="Zhang H."/>
            <person name="Shen G."/>
            <person name="Guo B."/>
            <person name="Wei J."/>
            <person name="Xu J."/>
            <person name="St-Pierre B."/>
            <person name="Chen S."/>
            <person name="Sun C."/>
        </authorList>
    </citation>
    <scope>NUCLEOTIDE SEQUENCE [LARGE SCALE GENOMIC DNA]</scope>
</reference>
<proteinExistence type="predicted"/>